<keyword evidence="1" id="KW-0813">Transport</keyword>
<dbReference type="GO" id="GO:0009279">
    <property type="term" value="C:cell outer membrane"/>
    <property type="evidence" value="ECO:0007669"/>
    <property type="project" value="UniProtKB-SubCell"/>
</dbReference>
<dbReference type="Gene3D" id="2.60.40.1120">
    <property type="entry name" value="Carboxypeptidase-like, regulatory domain"/>
    <property type="match status" value="1"/>
</dbReference>
<keyword evidence="1" id="KW-0998">Cell outer membrane</keyword>
<dbReference type="AlphaFoldDB" id="A0AAP2E244"/>
<dbReference type="SUPFAM" id="SSF56935">
    <property type="entry name" value="Porins"/>
    <property type="match status" value="1"/>
</dbReference>
<dbReference type="Pfam" id="PF07715">
    <property type="entry name" value="Plug"/>
    <property type="match status" value="1"/>
</dbReference>
<evidence type="ECO:0000313" key="7">
    <source>
        <dbReference type="Proteomes" id="UP001319080"/>
    </source>
</evidence>
<dbReference type="SUPFAM" id="SSF49464">
    <property type="entry name" value="Carboxypeptidase regulatory domain-like"/>
    <property type="match status" value="1"/>
</dbReference>
<dbReference type="InterPro" id="IPR023996">
    <property type="entry name" value="TonB-dep_OMP_SusC/RagA"/>
</dbReference>
<dbReference type="InterPro" id="IPR012910">
    <property type="entry name" value="Plug_dom"/>
</dbReference>
<keyword evidence="7" id="KW-1185">Reference proteome</keyword>
<dbReference type="Gene3D" id="2.170.130.10">
    <property type="entry name" value="TonB-dependent receptor, plug domain"/>
    <property type="match status" value="1"/>
</dbReference>
<dbReference type="EMBL" id="JAHESE010000039">
    <property type="protein sequence ID" value="MBT1711695.1"/>
    <property type="molecule type" value="Genomic_DNA"/>
</dbReference>
<comment type="caution">
    <text evidence="6">The sequence shown here is derived from an EMBL/GenBank/DDBJ whole genome shotgun (WGS) entry which is preliminary data.</text>
</comment>
<keyword evidence="1" id="KW-0812">Transmembrane</keyword>
<dbReference type="Pfam" id="PF00593">
    <property type="entry name" value="TonB_dep_Rec_b-barrel"/>
    <property type="match status" value="1"/>
</dbReference>
<dbReference type="InterPro" id="IPR039426">
    <property type="entry name" value="TonB-dep_rcpt-like"/>
</dbReference>
<evidence type="ECO:0000256" key="1">
    <source>
        <dbReference type="PROSITE-ProRule" id="PRU01360"/>
    </source>
</evidence>
<dbReference type="NCBIfam" id="TIGR04056">
    <property type="entry name" value="OMP_RagA_SusC"/>
    <property type="match status" value="1"/>
</dbReference>
<feature type="chain" id="PRO_5042930386" evidence="3">
    <location>
        <begin position="30"/>
        <end position="1097"/>
    </location>
</feature>
<dbReference type="Proteomes" id="UP001319080">
    <property type="component" value="Unassembled WGS sequence"/>
</dbReference>
<comment type="subcellular location">
    <subcellularLocation>
        <location evidence="1">Cell outer membrane</location>
        <topology evidence="1">Multi-pass membrane protein</topology>
    </subcellularLocation>
</comment>
<gene>
    <name evidence="6" type="ORF">KK062_25865</name>
</gene>
<keyword evidence="3" id="KW-0732">Signal</keyword>
<accession>A0AAP2E244</accession>
<keyword evidence="1" id="KW-1134">Transmembrane beta strand</keyword>
<dbReference type="InterPro" id="IPR000531">
    <property type="entry name" value="Beta-barrel_TonB"/>
</dbReference>
<feature type="domain" description="TonB-dependent receptor plug" evidence="5">
    <location>
        <begin position="129"/>
        <end position="236"/>
    </location>
</feature>
<dbReference type="NCBIfam" id="TIGR04057">
    <property type="entry name" value="SusC_RagA_signa"/>
    <property type="match status" value="1"/>
</dbReference>
<feature type="domain" description="TonB-dependent receptor-like beta-barrel" evidence="4">
    <location>
        <begin position="428"/>
        <end position="939"/>
    </location>
</feature>
<organism evidence="6 7">
    <name type="scientific">Dawidia cretensis</name>
    <dbReference type="NCBI Taxonomy" id="2782350"/>
    <lineage>
        <taxon>Bacteria</taxon>
        <taxon>Pseudomonadati</taxon>
        <taxon>Bacteroidota</taxon>
        <taxon>Cytophagia</taxon>
        <taxon>Cytophagales</taxon>
        <taxon>Chryseotaleaceae</taxon>
        <taxon>Dawidia</taxon>
    </lineage>
</organism>
<keyword evidence="6" id="KW-0675">Receptor</keyword>
<dbReference type="PROSITE" id="PS52016">
    <property type="entry name" value="TONB_DEPENDENT_REC_3"/>
    <property type="match status" value="1"/>
</dbReference>
<name>A0AAP2E244_9BACT</name>
<dbReference type="InterPro" id="IPR023997">
    <property type="entry name" value="TonB-dep_OMP_SusC/RagA_CS"/>
</dbReference>
<reference evidence="6 7" key="1">
    <citation type="submission" date="2021-05" db="EMBL/GenBank/DDBJ databases">
        <title>A Polyphasic approach of four new species of the genus Ohtaekwangia: Ohtaekwangia histidinii sp. nov., Ohtaekwangia cretensis sp. nov., Ohtaekwangia indiensis sp. nov., Ohtaekwangia reichenbachii sp. nov. from diverse environment.</title>
        <authorList>
            <person name="Octaviana S."/>
        </authorList>
    </citation>
    <scope>NUCLEOTIDE SEQUENCE [LARGE SCALE GENOMIC DNA]</scope>
    <source>
        <strain evidence="6 7">PWU5</strain>
    </source>
</reference>
<keyword evidence="1 2" id="KW-0472">Membrane</keyword>
<dbReference type="InterPro" id="IPR037066">
    <property type="entry name" value="Plug_dom_sf"/>
</dbReference>
<dbReference type="InterPro" id="IPR008969">
    <property type="entry name" value="CarboxyPept-like_regulatory"/>
</dbReference>
<feature type="signal peptide" evidence="3">
    <location>
        <begin position="1"/>
        <end position="29"/>
    </location>
</feature>
<proteinExistence type="inferred from homology"/>
<evidence type="ECO:0000313" key="6">
    <source>
        <dbReference type="EMBL" id="MBT1711695.1"/>
    </source>
</evidence>
<dbReference type="Pfam" id="PF13715">
    <property type="entry name" value="CarbopepD_reg_2"/>
    <property type="match status" value="1"/>
</dbReference>
<evidence type="ECO:0000259" key="4">
    <source>
        <dbReference type="Pfam" id="PF00593"/>
    </source>
</evidence>
<dbReference type="RefSeq" id="WP_254087265.1">
    <property type="nucleotide sequence ID" value="NZ_JAHESE010000039.1"/>
</dbReference>
<evidence type="ECO:0000256" key="3">
    <source>
        <dbReference type="SAM" id="SignalP"/>
    </source>
</evidence>
<comment type="similarity">
    <text evidence="1 2">Belongs to the TonB-dependent receptor family.</text>
</comment>
<evidence type="ECO:0000256" key="2">
    <source>
        <dbReference type="RuleBase" id="RU003357"/>
    </source>
</evidence>
<keyword evidence="2" id="KW-0798">TonB box</keyword>
<sequence>MKQLYNLSRLAHAVVLACLLACLPRWVMAQNASSAQRMTLRGTVTDAADGSPVIGASILIKSTASGTMTDVNGSFSLDVAAGDVLVVTFIGYVTSEVTVGNRSTIDIPLQVNSTSLEEVVVVGFGEQKKANLSGAVGVVDSKVLESRPIQSVGQGLQGAVPGVNVDFGSGAPGASPTINIRGITSINGGQPLVLVDNVPMSVADLNLIAPSDIKSMSVLKDASSAAIYGSRAAFGVILVTTKSGVREGFTVEYNNNFAWGNATVLPNKVADPYIFMRTLETSTNNTPWDYVDYTPTQYAWARERSDNPASSGPVRIDPDDNSLWAYMGNRDWTKYYLDNPTLSVRHNVTMSGKSGTTAYYLSGAYDSQNGALKVADDKYDRYSVRAKVNFTPYKWLSFGNNTSLSMTERVTPSQLSMEDLFNLFPTSWDRNPDGTWANTDVGRAAAKMVDGGQRITRINMFQSTFSSELSFFERMLRVNADFTVRRDNLTNRSNENKLLIGYGPEDVREEGNNTASRLGNGLSYYVLNTYATFEKTKGKHYINAIVGFNQEYSRLDSVESEKVGVISPSIPSIGLATGLATVDESIREWALRGGFYRLNYIFNDRYIVEFDGRYDGSSKFAKDNRFGFYPSVSAAWKVDEETFWEPVSTVVNTMKIRGSFGSLGNQSAIDEYGYFPLSSLNEGKYLIGGGLPSTVSSPYLVSKNYTWEDVKSSNLGIDLGFLQQRITASFDVYRRDTEGMLMPGKELPAVLGVAPPKENSADLRTTGWELSLGYDDEFSVGGKSLHTYVSFVISDNKTKITRFDNSNRSLTQYYEGMTLGEVWGLRSDGVFKNQEEIANLDESSIIPWGALEIVEGWPKYKDLDGSGTIEKGATVNDPKDLSVIGNITPRFRFGFTVGAEWNGFDLRAFFQGVGKMDYYPSNYLYWGFYQQPYAGGYAHLLDFYRGEADSEALRAQHSQSYINAGLADANLDAKYPVLQAWLADKNLGERIDQSQGLAIPQTNYLLNAAYLRLKNVTLGYSLPHALLDRIHVNKLRVYVSGENLTEWSALKKYFDPEAITNNIGKTDPSYQPTGDQNGWGYAYPFQRKYSFGIELQF</sequence>
<protein>
    <submittedName>
        <fullName evidence="6">TonB-dependent receptor</fullName>
    </submittedName>
</protein>
<evidence type="ECO:0000259" key="5">
    <source>
        <dbReference type="Pfam" id="PF07715"/>
    </source>
</evidence>